<comment type="caution">
    <text evidence="2">The sequence shown here is derived from an EMBL/GenBank/DDBJ whole genome shotgun (WGS) entry which is preliminary data.</text>
</comment>
<evidence type="ECO:0000313" key="3">
    <source>
        <dbReference type="Proteomes" id="UP001597340"/>
    </source>
</evidence>
<feature type="region of interest" description="Disordered" evidence="1">
    <location>
        <begin position="1"/>
        <end position="28"/>
    </location>
</feature>
<accession>A0ABW4DIE6</accession>
<evidence type="ECO:0000256" key="1">
    <source>
        <dbReference type="SAM" id="MobiDB-lite"/>
    </source>
</evidence>
<name>A0ABW4DIE6_9BACL</name>
<organism evidence="2 3">
    <name type="scientific">Paenibacillus farraposensis</name>
    <dbReference type="NCBI Taxonomy" id="2807095"/>
    <lineage>
        <taxon>Bacteria</taxon>
        <taxon>Bacillati</taxon>
        <taxon>Bacillota</taxon>
        <taxon>Bacilli</taxon>
        <taxon>Bacillales</taxon>
        <taxon>Paenibacillaceae</taxon>
        <taxon>Paenibacillus</taxon>
    </lineage>
</organism>
<sequence>VGDAPAQTSPIDIGLSASQEHGSQPQNGVKWTPYWTGMPNDYLHYQLRFDQFHLTSPTWISYQLEVDYHLGQSPVIERRYYSAPF</sequence>
<evidence type="ECO:0000313" key="2">
    <source>
        <dbReference type="EMBL" id="MFD1464450.1"/>
    </source>
</evidence>
<keyword evidence="3" id="KW-1185">Reference proteome</keyword>
<reference evidence="3" key="1">
    <citation type="journal article" date="2019" name="Int. J. Syst. Evol. Microbiol.">
        <title>The Global Catalogue of Microorganisms (GCM) 10K type strain sequencing project: providing services to taxonomists for standard genome sequencing and annotation.</title>
        <authorList>
            <consortium name="The Broad Institute Genomics Platform"/>
            <consortium name="The Broad Institute Genome Sequencing Center for Infectious Disease"/>
            <person name="Wu L."/>
            <person name="Ma J."/>
        </authorList>
    </citation>
    <scope>NUCLEOTIDE SEQUENCE [LARGE SCALE GENOMIC DNA]</scope>
    <source>
        <strain evidence="3">CCM 9147</strain>
    </source>
</reference>
<dbReference type="Proteomes" id="UP001597340">
    <property type="component" value="Unassembled WGS sequence"/>
</dbReference>
<feature type="non-terminal residue" evidence="2">
    <location>
        <position position="1"/>
    </location>
</feature>
<gene>
    <name evidence="2" type="ORF">ACFQ5D_24820</name>
</gene>
<proteinExistence type="predicted"/>
<protein>
    <submittedName>
        <fullName evidence="2">Uncharacterized protein</fullName>
    </submittedName>
</protein>
<dbReference type="RefSeq" id="WP_377571419.1">
    <property type="nucleotide sequence ID" value="NZ_JBHTNZ010000265.1"/>
</dbReference>
<dbReference type="EMBL" id="JBHTNZ010000265">
    <property type="protein sequence ID" value="MFD1464450.1"/>
    <property type="molecule type" value="Genomic_DNA"/>
</dbReference>